<accession>A0A6G7YQN2</accession>
<gene>
    <name evidence="2" type="ORF">G7077_09295</name>
</gene>
<feature type="signal peptide" evidence="1">
    <location>
        <begin position="1"/>
        <end position="27"/>
    </location>
</feature>
<dbReference type="KEGG" id="spii:G7077_09295"/>
<dbReference type="RefSeq" id="WP_166411449.1">
    <property type="nucleotide sequence ID" value="NZ_CP049869.1"/>
</dbReference>
<feature type="chain" id="PRO_5026102502" evidence="1">
    <location>
        <begin position="28"/>
        <end position="131"/>
    </location>
</feature>
<dbReference type="EMBL" id="CP049869">
    <property type="protein sequence ID" value="QIK79058.1"/>
    <property type="molecule type" value="Genomic_DNA"/>
</dbReference>
<dbReference type="AlphaFoldDB" id="A0A6G7YQN2"/>
<keyword evidence="1" id="KW-0732">Signal</keyword>
<dbReference type="Proteomes" id="UP000503222">
    <property type="component" value="Chromosome"/>
</dbReference>
<sequence>MNRLWGRAASYCSVLMLAAATASPAPAIEPGRAARISSTVTSDVRVHRGGGDWMNHRRDRRGAGRRGWGGFDNYGYYYAPGEWARSNNRAWESDSFNDWWHDDPSRSMPRWTQGNRRECRQQYWTSAGWTC</sequence>
<name>A0A6G7YQN2_9SPHN</name>
<proteinExistence type="predicted"/>
<organism evidence="2 3">
    <name type="scientific">Sphingomonas piscis</name>
    <dbReference type="NCBI Taxonomy" id="2714943"/>
    <lineage>
        <taxon>Bacteria</taxon>
        <taxon>Pseudomonadati</taxon>
        <taxon>Pseudomonadota</taxon>
        <taxon>Alphaproteobacteria</taxon>
        <taxon>Sphingomonadales</taxon>
        <taxon>Sphingomonadaceae</taxon>
        <taxon>Sphingomonas</taxon>
    </lineage>
</organism>
<protein>
    <submittedName>
        <fullName evidence="2">Uncharacterized protein</fullName>
    </submittedName>
</protein>
<evidence type="ECO:0000313" key="2">
    <source>
        <dbReference type="EMBL" id="QIK79058.1"/>
    </source>
</evidence>
<evidence type="ECO:0000256" key="1">
    <source>
        <dbReference type="SAM" id="SignalP"/>
    </source>
</evidence>
<keyword evidence="3" id="KW-1185">Reference proteome</keyword>
<evidence type="ECO:0000313" key="3">
    <source>
        <dbReference type="Proteomes" id="UP000503222"/>
    </source>
</evidence>
<reference evidence="2 3" key="1">
    <citation type="submission" date="2020-03" db="EMBL/GenBank/DDBJ databases">
        <title>Sphingomonas sp. nov., isolated from fish.</title>
        <authorList>
            <person name="Hyun D.-W."/>
            <person name="Bae J.-W."/>
        </authorList>
    </citation>
    <scope>NUCLEOTIDE SEQUENCE [LARGE SCALE GENOMIC DNA]</scope>
    <source>
        <strain evidence="2 3">HDW15B</strain>
    </source>
</reference>